<dbReference type="EMBL" id="CP015103">
    <property type="protein sequence ID" value="ASJ08472.1"/>
    <property type="molecule type" value="Genomic_DNA"/>
</dbReference>
<keyword evidence="2" id="KW-1185">Reference proteome</keyword>
<protein>
    <submittedName>
        <fullName evidence="1">Uncharacterized protein</fullName>
    </submittedName>
</protein>
<name>A0A2Z2MJ54_9EURY</name>
<dbReference type="AlphaFoldDB" id="A0A2Z2MJ54"/>
<evidence type="ECO:0000313" key="2">
    <source>
        <dbReference type="Proteomes" id="UP000250125"/>
    </source>
</evidence>
<proteinExistence type="predicted"/>
<reference evidence="1 2" key="1">
    <citation type="submission" date="2016-04" db="EMBL/GenBank/DDBJ databases">
        <title>Complete genome sequence of Thermococcus siculi type strain RG-20.</title>
        <authorList>
            <person name="Oger P.M."/>
        </authorList>
    </citation>
    <scope>NUCLEOTIDE SEQUENCE [LARGE SCALE GENOMIC DNA]</scope>
    <source>
        <strain evidence="1 2">RG-20</strain>
    </source>
</reference>
<sequence>MLLGEELGFEVVGREVDDAVVGGAVDVFSPPPRQPLATAIPKINTIITIAIAFLIPIPPTPQKTNAGVDGDI</sequence>
<accession>A0A2Z2MJ54</accession>
<gene>
    <name evidence="1" type="ORF">A3L11_04185</name>
</gene>
<dbReference type="Proteomes" id="UP000250125">
    <property type="component" value="Chromosome"/>
</dbReference>
<organism evidence="1 2">
    <name type="scientific">Thermococcus siculi</name>
    <dbReference type="NCBI Taxonomy" id="72803"/>
    <lineage>
        <taxon>Archaea</taxon>
        <taxon>Methanobacteriati</taxon>
        <taxon>Methanobacteriota</taxon>
        <taxon>Thermococci</taxon>
        <taxon>Thermococcales</taxon>
        <taxon>Thermococcaceae</taxon>
        <taxon>Thermococcus</taxon>
    </lineage>
</organism>
<evidence type="ECO:0000313" key="1">
    <source>
        <dbReference type="EMBL" id="ASJ08472.1"/>
    </source>
</evidence>
<dbReference type="KEGG" id="tsl:A3L11_04185"/>